<keyword evidence="2" id="KW-0521">NADP</keyword>
<proteinExistence type="inferred from homology"/>
<dbReference type="InterPro" id="IPR036291">
    <property type="entry name" value="NAD(P)-bd_dom_sf"/>
</dbReference>
<evidence type="ECO:0000256" key="2">
    <source>
        <dbReference type="ARBA" id="ARBA00022857"/>
    </source>
</evidence>
<dbReference type="AlphaFoldDB" id="A0A179G9B7"/>
<dbReference type="OMA" id="CNLYNAS"/>
<evidence type="ECO:0000256" key="1">
    <source>
        <dbReference type="ARBA" id="ARBA00006484"/>
    </source>
</evidence>
<keyword evidence="5" id="KW-0732">Signal</keyword>
<dbReference type="PRINTS" id="PR00081">
    <property type="entry name" value="GDHRDH"/>
</dbReference>
<dbReference type="PANTHER" id="PTHR43976">
    <property type="entry name" value="SHORT CHAIN DEHYDROGENASE"/>
    <property type="match status" value="1"/>
</dbReference>
<dbReference type="PROSITE" id="PS00061">
    <property type="entry name" value="ADH_SHORT"/>
    <property type="match status" value="1"/>
</dbReference>
<dbReference type="InterPro" id="IPR051911">
    <property type="entry name" value="SDR_oxidoreductase"/>
</dbReference>
<dbReference type="EMBL" id="LSBI01000018">
    <property type="protein sequence ID" value="OAQ74402.1"/>
    <property type="molecule type" value="Genomic_DNA"/>
</dbReference>
<gene>
    <name evidence="7" type="ORF">VFPFJ_10948</name>
</gene>
<dbReference type="SUPFAM" id="SSF51735">
    <property type="entry name" value="NAD(P)-binding Rossmann-fold domains"/>
    <property type="match status" value="1"/>
</dbReference>
<sequence length="286" mass="30415">MGSQTWLITGASSGLGLELALAAAENGDTVIASSRTPEKIGHLAERGILAARLDQSEPLAQIKADVQTILDTHGRVDFVVNCAAYVQTGILEDLTPVETEEQFNTNVFGALNVYRAVLPSLRKQRSGTLITIGSMAAWFADAGASVYNASKAALRILSLGLAKEIEPLGIRHLLVEPARFRTELLAPDGNYRTSNGRDGIADYGEISQRVFAAVASESGNQPGDPGKAAKVLYKIIKGSCGLNGKPLPDFLPLGSDAVDEISKAAHNALNICQEWEQIARSTDFAQ</sequence>
<dbReference type="PRINTS" id="PR00080">
    <property type="entry name" value="SDRFAMILY"/>
</dbReference>
<dbReference type="Proteomes" id="UP000078340">
    <property type="component" value="Unassembled WGS sequence"/>
</dbReference>
<dbReference type="InterPro" id="IPR020904">
    <property type="entry name" value="Sc_DH/Rdtase_CS"/>
</dbReference>
<accession>A0A179G9B7</accession>
<dbReference type="PANTHER" id="PTHR43976:SF16">
    <property type="entry name" value="SHORT-CHAIN DEHYDROGENASE_REDUCTASE FAMILY PROTEIN"/>
    <property type="match status" value="1"/>
</dbReference>
<organism evidence="7 8">
    <name type="scientific">Purpureocillium lilacinum</name>
    <name type="common">Paecilomyces lilacinus</name>
    <dbReference type="NCBI Taxonomy" id="33203"/>
    <lineage>
        <taxon>Eukaryota</taxon>
        <taxon>Fungi</taxon>
        <taxon>Dikarya</taxon>
        <taxon>Ascomycota</taxon>
        <taxon>Pezizomycotina</taxon>
        <taxon>Sordariomycetes</taxon>
        <taxon>Hypocreomycetidae</taxon>
        <taxon>Hypocreales</taxon>
        <taxon>Ophiocordycipitaceae</taxon>
        <taxon>Purpureocillium</taxon>
    </lineage>
</organism>
<feature type="signal peptide" evidence="5">
    <location>
        <begin position="1"/>
        <end position="22"/>
    </location>
</feature>
<dbReference type="SMART" id="SM00822">
    <property type="entry name" value="PKS_KR"/>
    <property type="match status" value="1"/>
</dbReference>
<reference evidence="7 8" key="1">
    <citation type="submission" date="2016-02" db="EMBL/GenBank/DDBJ databases">
        <title>Biosynthesis of antibiotic leucinostatins and their inhibition on Phytophthora in bio-control Purpureocillium lilacinum.</title>
        <authorList>
            <person name="Wang G."/>
            <person name="Liu Z."/>
            <person name="Lin R."/>
            <person name="Li E."/>
            <person name="Mao Z."/>
            <person name="Ling J."/>
            <person name="Yin W."/>
            <person name="Xie B."/>
        </authorList>
    </citation>
    <scope>NUCLEOTIDE SEQUENCE [LARGE SCALE GENOMIC DNA]</scope>
    <source>
        <strain evidence="7">PLFJ-1</strain>
    </source>
</reference>
<feature type="chain" id="PRO_5008102432" evidence="5">
    <location>
        <begin position="23"/>
        <end position="286"/>
    </location>
</feature>
<evidence type="ECO:0000256" key="3">
    <source>
        <dbReference type="ARBA" id="ARBA00023002"/>
    </source>
</evidence>
<dbReference type="GO" id="GO:0016491">
    <property type="term" value="F:oxidoreductase activity"/>
    <property type="evidence" value="ECO:0007669"/>
    <property type="project" value="UniProtKB-KW"/>
</dbReference>
<protein>
    <submittedName>
        <fullName evidence="7">3-oxoacyl-(Acyl-carrier-protein) reductase</fullName>
    </submittedName>
</protein>
<evidence type="ECO:0000313" key="8">
    <source>
        <dbReference type="Proteomes" id="UP000078340"/>
    </source>
</evidence>
<evidence type="ECO:0000256" key="5">
    <source>
        <dbReference type="SAM" id="SignalP"/>
    </source>
</evidence>
<evidence type="ECO:0000313" key="7">
    <source>
        <dbReference type="EMBL" id="OAQ74402.1"/>
    </source>
</evidence>
<dbReference type="Pfam" id="PF00106">
    <property type="entry name" value="adh_short"/>
    <property type="match status" value="1"/>
</dbReference>
<dbReference type="InterPro" id="IPR002347">
    <property type="entry name" value="SDR_fam"/>
</dbReference>
<dbReference type="Gene3D" id="3.40.50.720">
    <property type="entry name" value="NAD(P)-binding Rossmann-like Domain"/>
    <property type="match status" value="1"/>
</dbReference>
<comment type="similarity">
    <text evidence="1 4">Belongs to the short-chain dehydrogenases/reductases (SDR) family.</text>
</comment>
<evidence type="ECO:0000259" key="6">
    <source>
        <dbReference type="SMART" id="SM00822"/>
    </source>
</evidence>
<keyword evidence="3" id="KW-0560">Oxidoreductase</keyword>
<name>A0A179G9B7_PURLI</name>
<dbReference type="InterPro" id="IPR057326">
    <property type="entry name" value="KR_dom"/>
</dbReference>
<comment type="caution">
    <text evidence="7">The sequence shown here is derived from an EMBL/GenBank/DDBJ whole genome shotgun (WGS) entry which is preliminary data.</text>
</comment>
<evidence type="ECO:0000256" key="4">
    <source>
        <dbReference type="RuleBase" id="RU000363"/>
    </source>
</evidence>
<feature type="domain" description="Ketoreductase" evidence="6">
    <location>
        <begin position="4"/>
        <end position="173"/>
    </location>
</feature>